<dbReference type="Gene3D" id="3.40.50.2300">
    <property type="match status" value="1"/>
</dbReference>
<dbReference type="GO" id="GO:0009116">
    <property type="term" value="P:nucleoside metabolic process"/>
    <property type="evidence" value="ECO:0007669"/>
    <property type="project" value="InterPro"/>
</dbReference>
<dbReference type="PANTHER" id="PTHR46832">
    <property type="entry name" value="5'-METHYLTHIOADENOSINE/S-ADENOSYLHOMOCYSTEINE NUCLEOSIDASE"/>
    <property type="match status" value="1"/>
</dbReference>
<comment type="caution">
    <text evidence="2">The sequence shown here is derived from an EMBL/GenBank/DDBJ whole genome shotgun (WGS) entry which is preliminary data.</text>
</comment>
<evidence type="ECO:0000313" key="2">
    <source>
        <dbReference type="EMBL" id="GAD66202.1"/>
    </source>
</evidence>
<gene>
    <name evidence="2" type="ORF">VPR01S_03_01110</name>
</gene>
<evidence type="ECO:0000313" key="3">
    <source>
        <dbReference type="Proteomes" id="UP000016570"/>
    </source>
</evidence>
<dbReference type="RefSeq" id="WP_021704192.1">
    <property type="nucleotide sequence ID" value="NZ_BATJ01000003.1"/>
</dbReference>
<dbReference type="GO" id="GO:0019284">
    <property type="term" value="P:L-methionine salvage from S-adenosylmethionine"/>
    <property type="evidence" value="ECO:0007669"/>
    <property type="project" value="TreeGrafter"/>
</dbReference>
<name>U2ZYM7_VIBPR</name>
<organism evidence="2 3">
    <name type="scientific">Vibrio proteolyticus NBRC 13287</name>
    <dbReference type="NCBI Taxonomy" id="1219065"/>
    <lineage>
        <taxon>Bacteria</taxon>
        <taxon>Pseudomonadati</taxon>
        <taxon>Pseudomonadota</taxon>
        <taxon>Gammaproteobacteria</taxon>
        <taxon>Vibrionales</taxon>
        <taxon>Vibrionaceae</taxon>
        <taxon>Vibrio</taxon>
    </lineage>
</organism>
<dbReference type="eggNOG" id="COG0775">
    <property type="taxonomic scope" value="Bacteria"/>
</dbReference>
<accession>U2ZYM7</accession>
<dbReference type="STRING" id="1219065.VPR01S_03_01110"/>
<protein>
    <recommendedName>
        <fullName evidence="1">Nucleoside phosphorylase domain-containing protein</fullName>
    </recommendedName>
</protein>
<dbReference type="Pfam" id="PF01048">
    <property type="entry name" value="PNP_UDP_1"/>
    <property type="match status" value="1"/>
</dbReference>
<reference evidence="2 3" key="1">
    <citation type="submission" date="2013-09" db="EMBL/GenBank/DDBJ databases">
        <title>Whole genome shotgun sequence of Vibrio proteolyticus NBRC 13287.</title>
        <authorList>
            <person name="Isaki S."/>
            <person name="Hosoyama A."/>
            <person name="Numata M."/>
            <person name="Hashimoto M."/>
            <person name="Hosoyama Y."/>
            <person name="Tsuchikane K."/>
            <person name="Noguchi M."/>
            <person name="Hirakata S."/>
            <person name="Ichikawa N."/>
            <person name="Ohji S."/>
            <person name="Yamazoe A."/>
            <person name="Fujita N."/>
        </authorList>
    </citation>
    <scope>NUCLEOTIDE SEQUENCE [LARGE SCALE GENOMIC DNA]</scope>
    <source>
        <strain evidence="2 3">NBRC 13287</strain>
    </source>
</reference>
<dbReference type="InterPro" id="IPR011006">
    <property type="entry name" value="CheY-like_superfamily"/>
</dbReference>
<proteinExistence type="predicted"/>
<dbReference type="InterPro" id="IPR000845">
    <property type="entry name" value="Nucleoside_phosphorylase_d"/>
</dbReference>
<dbReference type="GO" id="GO:0008782">
    <property type="term" value="F:adenosylhomocysteine nucleosidase activity"/>
    <property type="evidence" value="ECO:0007669"/>
    <property type="project" value="TreeGrafter"/>
</dbReference>
<sequence>MKILIIEDNPSKKESIEEVINTSVQNLANHYSINWAEDLTSARRYLYTEQFDLVIFDMYLPDIKGRGQEIDCSFELISEFSHSKNYQSEAIALTQFEVNEIENIQLFNKAGITLVSYDESKGWKTALELKLSRVAQKIKCDFLIFCALAKERSAFSDTVAMLGESQNISGMDCQEIKIGDKHGLIIKPNEMGLVSMAIVSSKAIELFQPKIVAMSGICAGVSGESNYLDIIVGKICWEYQTGKWKDGEFKQEPMQTSIDSNLKVDLEQSKNDSSLINEVRKNLYATELGNMSIHVAPISSGSAVIADASMMERIGTQHRKMAGLEMEMYALYEAASQSLCKPLYFGAKTVVDLADSTKADNFHDIGCLTSARYVAIMLQKQLDRL</sequence>
<dbReference type="SUPFAM" id="SSF52172">
    <property type="entry name" value="CheY-like"/>
    <property type="match status" value="1"/>
</dbReference>
<evidence type="ECO:0000259" key="1">
    <source>
        <dbReference type="Pfam" id="PF01048"/>
    </source>
</evidence>
<dbReference type="SUPFAM" id="SSF53167">
    <property type="entry name" value="Purine and uridine phosphorylases"/>
    <property type="match status" value="1"/>
</dbReference>
<keyword evidence="3" id="KW-1185">Reference proteome</keyword>
<dbReference type="Proteomes" id="UP000016570">
    <property type="component" value="Unassembled WGS sequence"/>
</dbReference>
<dbReference type="EMBL" id="BATJ01000003">
    <property type="protein sequence ID" value="GAD66202.1"/>
    <property type="molecule type" value="Genomic_DNA"/>
</dbReference>
<dbReference type="InterPro" id="IPR035994">
    <property type="entry name" value="Nucleoside_phosphorylase_sf"/>
</dbReference>
<dbReference type="GO" id="GO:0008930">
    <property type="term" value="F:methylthioadenosine nucleosidase activity"/>
    <property type="evidence" value="ECO:0007669"/>
    <property type="project" value="TreeGrafter"/>
</dbReference>
<dbReference type="GO" id="GO:0005829">
    <property type="term" value="C:cytosol"/>
    <property type="evidence" value="ECO:0007669"/>
    <property type="project" value="TreeGrafter"/>
</dbReference>
<dbReference type="PANTHER" id="PTHR46832:SF1">
    <property type="entry name" value="5'-METHYLTHIOADENOSINE_S-ADENOSYLHOMOCYSTEINE NUCLEOSIDASE"/>
    <property type="match status" value="1"/>
</dbReference>
<feature type="domain" description="Nucleoside phosphorylase" evidence="1">
    <location>
        <begin position="144"/>
        <end position="359"/>
    </location>
</feature>
<dbReference type="AlphaFoldDB" id="U2ZYM7"/>
<dbReference type="Gene3D" id="3.40.50.1580">
    <property type="entry name" value="Nucleoside phosphorylase domain"/>
    <property type="match status" value="1"/>
</dbReference>